<dbReference type="EMBL" id="LJIJ01001208">
    <property type="protein sequence ID" value="ODM92531.1"/>
    <property type="molecule type" value="Genomic_DNA"/>
</dbReference>
<dbReference type="InterPro" id="IPR045860">
    <property type="entry name" value="Snake_toxin-like_sf"/>
</dbReference>
<keyword evidence="2" id="KW-0472">Membrane</keyword>
<name>A0A1D2MHZ4_ORCCI</name>
<proteinExistence type="predicted"/>
<evidence type="ECO:0000313" key="7">
    <source>
        <dbReference type="Proteomes" id="UP000094527"/>
    </source>
</evidence>
<dbReference type="GO" id="GO:0098552">
    <property type="term" value="C:side of membrane"/>
    <property type="evidence" value="ECO:0007669"/>
    <property type="project" value="UniProtKB-KW"/>
</dbReference>
<accession>A0A1D2MHZ4</accession>
<comment type="caution">
    <text evidence="6">The sequence shown here is derived from an EMBL/GenBank/DDBJ whole genome shotgun (WGS) entry which is preliminary data.</text>
</comment>
<evidence type="ECO:0000256" key="1">
    <source>
        <dbReference type="ARBA" id="ARBA00004589"/>
    </source>
</evidence>
<evidence type="ECO:0000256" key="5">
    <source>
        <dbReference type="SAM" id="SignalP"/>
    </source>
</evidence>
<keyword evidence="3 5" id="KW-0732">Signal</keyword>
<evidence type="ECO:0000313" key="6">
    <source>
        <dbReference type="EMBL" id="ODM92531.1"/>
    </source>
</evidence>
<keyword evidence="7" id="KW-1185">Reference proteome</keyword>
<dbReference type="AlphaFoldDB" id="A0A1D2MHZ4"/>
<dbReference type="SUPFAM" id="SSF57302">
    <property type="entry name" value="Snake toxin-like"/>
    <property type="match status" value="1"/>
</dbReference>
<keyword evidence="2" id="KW-0325">Glycoprotein</keyword>
<protein>
    <submittedName>
        <fullName evidence="6">Uncharacterized protein</fullName>
    </submittedName>
</protein>
<evidence type="ECO:0000256" key="2">
    <source>
        <dbReference type="ARBA" id="ARBA00022622"/>
    </source>
</evidence>
<sequence length="149" mass="16587">MFLYHRITTLVPMLLLEILVLGKNIQPAHAIKCYVCIASASTDCDKEPWSYEEECSSDFDYCFTKEDDQSTSQTVRGCSTQAIADAYKSKGMLCDILKEVESSGDNVTLKEKCSFCDYDLCNEASSLTKVSKLPLFVVFSLICFPLSGV</sequence>
<feature type="signal peptide" evidence="5">
    <location>
        <begin position="1"/>
        <end position="30"/>
    </location>
</feature>
<dbReference type="PANTHER" id="PTHR33562">
    <property type="entry name" value="ATILLA, ISOFORM B-RELATED-RELATED"/>
    <property type="match status" value="1"/>
</dbReference>
<organism evidence="6 7">
    <name type="scientific">Orchesella cincta</name>
    <name type="common">Springtail</name>
    <name type="synonym">Podura cincta</name>
    <dbReference type="NCBI Taxonomy" id="48709"/>
    <lineage>
        <taxon>Eukaryota</taxon>
        <taxon>Metazoa</taxon>
        <taxon>Ecdysozoa</taxon>
        <taxon>Arthropoda</taxon>
        <taxon>Hexapoda</taxon>
        <taxon>Collembola</taxon>
        <taxon>Entomobryomorpha</taxon>
        <taxon>Entomobryoidea</taxon>
        <taxon>Orchesellidae</taxon>
        <taxon>Orchesellinae</taxon>
        <taxon>Orchesella</taxon>
    </lineage>
</organism>
<evidence type="ECO:0000256" key="4">
    <source>
        <dbReference type="ARBA" id="ARBA00023288"/>
    </source>
</evidence>
<keyword evidence="4" id="KW-0449">Lipoprotein</keyword>
<gene>
    <name evidence="6" type="ORF">Ocin01_14155</name>
</gene>
<keyword evidence="2" id="KW-0336">GPI-anchor</keyword>
<comment type="subcellular location">
    <subcellularLocation>
        <location evidence="1">Membrane</location>
        <topology evidence="1">Lipid-anchor</topology>
        <topology evidence="1">GPI-anchor</topology>
    </subcellularLocation>
</comment>
<dbReference type="InterPro" id="IPR050975">
    <property type="entry name" value="Sleep_regulator"/>
</dbReference>
<dbReference type="Gene3D" id="2.10.60.10">
    <property type="entry name" value="CD59"/>
    <property type="match status" value="1"/>
</dbReference>
<feature type="chain" id="PRO_5008904075" evidence="5">
    <location>
        <begin position="31"/>
        <end position="149"/>
    </location>
</feature>
<evidence type="ECO:0000256" key="3">
    <source>
        <dbReference type="ARBA" id="ARBA00022729"/>
    </source>
</evidence>
<dbReference type="CDD" id="cd00117">
    <property type="entry name" value="TFP"/>
    <property type="match status" value="1"/>
</dbReference>
<reference evidence="6 7" key="1">
    <citation type="journal article" date="2016" name="Genome Biol. Evol.">
        <title>Gene Family Evolution Reflects Adaptation to Soil Environmental Stressors in the Genome of the Collembolan Orchesella cincta.</title>
        <authorList>
            <person name="Faddeeva-Vakhrusheva A."/>
            <person name="Derks M.F."/>
            <person name="Anvar S.Y."/>
            <person name="Agamennone V."/>
            <person name="Suring W."/>
            <person name="Smit S."/>
            <person name="van Straalen N.M."/>
            <person name="Roelofs D."/>
        </authorList>
    </citation>
    <scope>NUCLEOTIDE SEQUENCE [LARGE SCALE GENOMIC DNA]</scope>
    <source>
        <tissue evidence="6">Mixed pool</tissue>
    </source>
</reference>
<dbReference type="Proteomes" id="UP000094527">
    <property type="component" value="Unassembled WGS sequence"/>
</dbReference>